<feature type="non-terminal residue" evidence="3">
    <location>
        <position position="691"/>
    </location>
</feature>
<evidence type="ECO:0000256" key="2">
    <source>
        <dbReference type="SAM" id="Phobius"/>
    </source>
</evidence>
<organism evidence="3">
    <name type="scientific">marine metagenome</name>
    <dbReference type="NCBI Taxonomy" id="408172"/>
    <lineage>
        <taxon>unclassified sequences</taxon>
        <taxon>metagenomes</taxon>
        <taxon>ecological metagenomes</taxon>
    </lineage>
</organism>
<evidence type="ECO:0000313" key="3">
    <source>
        <dbReference type="EMBL" id="SVB12344.1"/>
    </source>
</evidence>
<sequence>VKLYRPNTIMKPQTIITNFLNRIGRVYLYSHILHGIYVLISYVTVCYLLACVAGLSYKSVAEWISPVMGCFCAGLAYIIYSHFIKTLTKPLSDDDAALLVESHYPEINNALINSCQLSRHLKDPHFKNTASLDLIMELQARTSKELDKIDPSSVISRKKLTLSRNWFLGALASLALTIILIPEFLTKGYDRWTNPKILISHSQNETTNQNQAILQPDPLNYSIDSLDLSFHFPSYTRKKPERIQSSNGVIHALPGTEVGISIKTNNMVSEANLVFNEKDSFAMNKESAATLNANLLVKEKGFYQFKVKDHKNIKHLLKKKYPVTLEKDQSPNIILFLANPKPVYFFTDKVQFFYEGVDDFGISMVDLVVSINGEINHIPVKKYKNHEKEVKDSFSWSLAQMSINPGDEVSYYLEIKDNDNIFGPNKGHSEAYNFRIFDSDKEMENLVELQEELTEKMIALLATGLVQGVSLKEQPNNLIGWKQLLTVNIDELIKIVTLAQRIYEQGKTIDVFPQHYLNLLKNITRGLAEIRKNQIRSLSNIRNQMHEPTQAKLKSTSPYYSVNHQMTEHLEKDILFLVKITNEQKLSKTKTLEEKLNDLVQTLREDLEKSNSKKSTKTSKELQTKINKIQKTLQKLMDQLSRQTQSMPDEFLNQNAFKRLNLGKLSDALKKMQDMVSRGSFEEAMEELKKM</sequence>
<dbReference type="AlphaFoldDB" id="A0A382BFC5"/>
<keyword evidence="2" id="KW-1133">Transmembrane helix</keyword>
<feature type="transmembrane region" description="Helical" evidence="2">
    <location>
        <begin position="166"/>
        <end position="185"/>
    </location>
</feature>
<name>A0A382BFC5_9ZZZZ</name>
<feature type="transmembrane region" description="Helical" evidence="2">
    <location>
        <begin position="32"/>
        <end position="57"/>
    </location>
</feature>
<keyword evidence="1" id="KW-0175">Coiled coil</keyword>
<proteinExistence type="predicted"/>
<evidence type="ECO:0000256" key="1">
    <source>
        <dbReference type="SAM" id="Coils"/>
    </source>
</evidence>
<feature type="non-terminal residue" evidence="3">
    <location>
        <position position="1"/>
    </location>
</feature>
<reference evidence="3" key="1">
    <citation type="submission" date="2018-05" db="EMBL/GenBank/DDBJ databases">
        <authorList>
            <person name="Lanie J.A."/>
            <person name="Ng W.-L."/>
            <person name="Kazmierczak K.M."/>
            <person name="Andrzejewski T.M."/>
            <person name="Davidsen T.M."/>
            <person name="Wayne K.J."/>
            <person name="Tettelin H."/>
            <person name="Glass J.I."/>
            <person name="Rusch D."/>
            <person name="Podicherti R."/>
            <person name="Tsui H.-C.T."/>
            <person name="Winkler M.E."/>
        </authorList>
    </citation>
    <scope>NUCLEOTIDE SEQUENCE</scope>
</reference>
<keyword evidence="2" id="KW-0472">Membrane</keyword>
<feature type="coiled-coil region" evidence="1">
    <location>
        <begin position="589"/>
        <end position="646"/>
    </location>
</feature>
<dbReference type="EMBL" id="UINC01029506">
    <property type="protein sequence ID" value="SVB12344.1"/>
    <property type="molecule type" value="Genomic_DNA"/>
</dbReference>
<evidence type="ECO:0008006" key="4">
    <source>
        <dbReference type="Google" id="ProtNLM"/>
    </source>
</evidence>
<gene>
    <name evidence="3" type="ORF">METZ01_LOCUS165198</name>
</gene>
<feature type="transmembrane region" description="Helical" evidence="2">
    <location>
        <begin position="63"/>
        <end position="80"/>
    </location>
</feature>
<accession>A0A382BFC5</accession>
<keyword evidence="2" id="KW-0812">Transmembrane</keyword>
<protein>
    <recommendedName>
        <fullName evidence="4">DUF4175 family protein</fullName>
    </recommendedName>
</protein>